<keyword evidence="3" id="KW-0645">Protease</keyword>
<dbReference type="Proteomes" id="UP000318571">
    <property type="component" value="Chromosome 6"/>
</dbReference>
<keyword evidence="8" id="KW-1185">Reference proteome</keyword>
<protein>
    <recommendedName>
        <fullName evidence="9">Peptidase S1 domain-containing protein</fullName>
    </recommendedName>
</protein>
<dbReference type="Gene3D" id="2.40.10.10">
    <property type="entry name" value="Trypsin-like serine proteases"/>
    <property type="match status" value="1"/>
</dbReference>
<dbReference type="SUPFAM" id="SSF82185">
    <property type="entry name" value="Histone H3 K4-specific methyltransferase SET7/9 N-terminal domain"/>
    <property type="match status" value="1"/>
</dbReference>
<dbReference type="GO" id="GO:0004252">
    <property type="term" value="F:serine-type endopeptidase activity"/>
    <property type="evidence" value="ECO:0007669"/>
    <property type="project" value="InterPro"/>
</dbReference>
<dbReference type="FunFam" id="2.40.10.10:FF:000068">
    <property type="entry name" value="transmembrane protease serine 2"/>
    <property type="match status" value="1"/>
</dbReference>
<dbReference type="PRINTS" id="PR00722">
    <property type="entry name" value="CHYMOTRYPSIN"/>
</dbReference>
<dbReference type="PANTHER" id="PTHR24252:SF7">
    <property type="entry name" value="HYALIN"/>
    <property type="match status" value="1"/>
</dbReference>
<evidence type="ECO:0008006" key="9">
    <source>
        <dbReference type="Google" id="ProtNLM"/>
    </source>
</evidence>
<comment type="caution">
    <text evidence="7">The sequence shown here is derived from an EMBL/GenBank/DDBJ whole genome shotgun (WGS) entry which is preliminary data.</text>
</comment>
<reference evidence="7 8" key="1">
    <citation type="journal article" date="2018" name="Nat. Ecol. Evol.">
        <title>Genomic signatures of mitonuclear coevolution across populations of Tigriopus californicus.</title>
        <authorList>
            <person name="Barreto F.S."/>
            <person name="Watson E.T."/>
            <person name="Lima T.G."/>
            <person name="Willett C.S."/>
            <person name="Edmands S."/>
            <person name="Li W."/>
            <person name="Burton R.S."/>
        </authorList>
    </citation>
    <scope>NUCLEOTIDE SEQUENCE [LARGE SCALE GENOMIC DNA]</scope>
    <source>
        <strain evidence="7 8">San Diego</strain>
    </source>
</reference>
<name>A0A553PQA0_TIGCA</name>
<dbReference type="InterPro" id="IPR001314">
    <property type="entry name" value="Peptidase_S1A"/>
</dbReference>
<keyword evidence="3" id="KW-0720">Serine protease</keyword>
<evidence type="ECO:0000259" key="5">
    <source>
        <dbReference type="PROSITE" id="PS50240"/>
    </source>
</evidence>
<dbReference type="InterPro" id="IPR003599">
    <property type="entry name" value="Ig_sub"/>
</dbReference>
<feature type="non-terminal residue" evidence="7">
    <location>
        <position position="1"/>
    </location>
</feature>
<dbReference type="STRING" id="6832.A0A553PQA0"/>
<sequence>SHWQLALDSTISLSFEVCANPKPSRLFWATPVFTLRPGQQSPDFNLIAHNVTRSKDNATCLVVSLEVKKLNRDLLGEYILVATNQYGIEDGVILVSQSHSGQASLLRFRSEFLPQSGRHILAIQPVIATDIGTWTCHALQEDPYPTNNNDTSPVGSTKTRHQHLRQKSALVDRKHNERDSWSLIVLPSLEEPHVFNGEGEKRYASSSVKMMGATPSLSRGLPSPPSHPAPSSPLSEQGDEAKGPEDATTVITVQEGDELTLLCAMLVKLKNQREASLKWNSPFFDTSSQFSKEFFVQNNADLKALISVVTLSRIEREGNQQDVACQGVGNQDTLQTALTVQVQYPPTFTISRTPRFGVPILSGMTVVLECYADVQPEMTGSWLKDEFPMASDNGSLIIDSVSTEDVGWYQCYITYNGEEYSSIGYFLNVKSPPDLPPQDSPREIQSALSQNMSEASFASLKTSESPNQEALDVVAKNVLYSERKNCSKALMSLMSEERYRQPRIHSLNNQSHWQLALDSTISLSFEVCANPKPSRLFWATPVFTLRPGQQSPDFNLIAHNVTRSKDNATCLVVSLEVKKLNRDLLGEYILVATNQYGIEDGVILVSQSHSEQLAESTMLFTVLYLYVCYATVDLRGVLGISDNNFKQEFSKDIFQNRSYYGQTIPKDGRGKDKPHGKGSILHRDGTLAYSGSWWRGYMHGQGQRYFANGVHNYTGTFHYNEMDGEGQIFFANGSHFSGRFRNNRLCGPGNMTLLTCIATHKDDVWEGSVKYFDHVMNMFWAEEWSNGTYEPSLHLYKKVQKNSSDVDPEVICRVHAIDELPPILSRNGFPIPIRNLETVVEREFTTIKFKLELNLEMVTEFSCELPENPDAQKNMTVHNPFSMEASEQCGIQGIQGSSHESSHNRSRRSLFGSKVVDGTIAYRGQVPWQAAITYTSPGYSEEHGTKCGGVIISSQHILTAAHCLIRGHNGTIPLDELQVKIGMATWPNSLVGQTFRVRKIYSHANFSDQIETEYTMYNDISVLVLERTIRFNKYVSPICLPSLKTLHNVKPMDPLTVSGFGVTIDLNDTWLPSPFLQTSTVFLRSIDVCIPPIHEKATQFQGHLCAGGDRVSGSDIHSDSCKGDSGGPLTLRDRTTGRFVLIGLETSENFHENYDAADAPNIYMEIEVNEATEEAYELNQEQEECLENDSGTVYCEENSEG</sequence>
<dbReference type="EMBL" id="VCGU01000002">
    <property type="protein sequence ID" value="TRY79850.1"/>
    <property type="molecule type" value="Genomic_DNA"/>
</dbReference>
<dbReference type="InterPro" id="IPR043504">
    <property type="entry name" value="Peptidase_S1_PA_chymotrypsin"/>
</dbReference>
<evidence type="ECO:0000313" key="7">
    <source>
        <dbReference type="EMBL" id="TRY79850.1"/>
    </source>
</evidence>
<dbReference type="InterPro" id="IPR009003">
    <property type="entry name" value="Peptidase_S1_PA"/>
</dbReference>
<keyword evidence="1" id="KW-0677">Repeat</keyword>
<organism evidence="7 8">
    <name type="scientific">Tigriopus californicus</name>
    <name type="common">Marine copepod</name>
    <dbReference type="NCBI Taxonomy" id="6832"/>
    <lineage>
        <taxon>Eukaryota</taxon>
        <taxon>Metazoa</taxon>
        <taxon>Ecdysozoa</taxon>
        <taxon>Arthropoda</taxon>
        <taxon>Crustacea</taxon>
        <taxon>Multicrustacea</taxon>
        <taxon>Hexanauplia</taxon>
        <taxon>Copepoda</taxon>
        <taxon>Harpacticoida</taxon>
        <taxon>Harpacticidae</taxon>
        <taxon>Tigriopus</taxon>
    </lineage>
</organism>
<keyword evidence="3" id="KW-0378">Hydrolase</keyword>
<feature type="compositionally biased region" description="Basic and acidic residues" evidence="4">
    <location>
        <begin position="666"/>
        <end position="680"/>
    </location>
</feature>
<dbReference type="AlphaFoldDB" id="A0A553PQA0"/>
<feature type="region of interest" description="Disordered" evidence="4">
    <location>
        <begin position="211"/>
        <end position="245"/>
    </location>
</feature>
<dbReference type="InterPro" id="IPR007110">
    <property type="entry name" value="Ig-like_dom"/>
</dbReference>
<dbReference type="SUPFAM" id="SSF50494">
    <property type="entry name" value="Trypsin-like serine proteases"/>
    <property type="match status" value="1"/>
</dbReference>
<evidence type="ECO:0000256" key="1">
    <source>
        <dbReference type="ARBA" id="ARBA00022737"/>
    </source>
</evidence>
<evidence type="ECO:0000313" key="8">
    <source>
        <dbReference type="Proteomes" id="UP000318571"/>
    </source>
</evidence>
<dbReference type="GO" id="GO:0006508">
    <property type="term" value="P:proteolysis"/>
    <property type="evidence" value="ECO:0007669"/>
    <property type="project" value="UniProtKB-KW"/>
</dbReference>
<feature type="domain" description="Peptidase S1" evidence="5">
    <location>
        <begin position="915"/>
        <end position="1176"/>
    </location>
</feature>
<feature type="domain" description="Ig-like" evidence="6">
    <location>
        <begin position="346"/>
        <end position="424"/>
    </location>
</feature>
<dbReference type="Gene3D" id="2.60.40.10">
    <property type="entry name" value="Immunoglobulins"/>
    <property type="match status" value="1"/>
</dbReference>
<keyword evidence="2" id="KW-1015">Disulfide bond</keyword>
<dbReference type="Pfam" id="PF00089">
    <property type="entry name" value="Trypsin"/>
    <property type="match status" value="1"/>
</dbReference>
<dbReference type="Pfam" id="PF02493">
    <property type="entry name" value="MORN"/>
    <property type="match status" value="2"/>
</dbReference>
<gene>
    <name evidence="7" type="ORF">TCAL_07381</name>
</gene>
<accession>A0A553PQA0</accession>
<dbReference type="PANTHER" id="PTHR24252">
    <property type="entry name" value="ACROSIN-RELATED"/>
    <property type="match status" value="1"/>
</dbReference>
<dbReference type="InterPro" id="IPR001254">
    <property type="entry name" value="Trypsin_dom"/>
</dbReference>
<feature type="compositionally biased region" description="Polar residues" evidence="4">
    <location>
        <begin position="145"/>
        <end position="157"/>
    </location>
</feature>
<dbReference type="PROSITE" id="PS50835">
    <property type="entry name" value="IG_LIKE"/>
    <property type="match status" value="1"/>
</dbReference>
<feature type="compositionally biased region" description="Pro residues" evidence="4">
    <location>
        <begin position="222"/>
        <end position="231"/>
    </location>
</feature>
<dbReference type="CDD" id="cd00190">
    <property type="entry name" value="Tryp_SPc"/>
    <property type="match status" value="1"/>
</dbReference>
<feature type="region of interest" description="Disordered" evidence="4">
    <location>
        <begin position="143"/>
        <end position="172"/>
    </location>
</feature>
<dbReference type="PROSITE" id="PS00134">
    <property type="entry name" value="TRYPSIN_HIS"/>
    <property type="match status" value="1"/>
</dbReference>
<dbReference type="InterPro" id="IPR003598">
    <property type="entry name" value="Ig_sub2"/>
</dbReference>
<dbReference type="InterPro" id="IPR013783">
    <property type="entry name" value="Ig-like_fold"/>
</dbReference>
<dbReference type="SMART" id="SM00408">
    <property type="entry name" value="IGc2"/>
    <property type="match status" value="1"/>
</dbReference>
<evidence type="ECO:0000259" key="6">
    <source>
        <dbReference type="PROSITE" id="PS50835"/>
    </source>
</evidence>
<dbReference type="SUPFAM" id="SSF48726">
    <property type="entry name" value="Immunoglobulin"/>
    <property type="match status" value="1"/>
</dbReference>
<feature type="region of interest" description="Disordered" evidence="4">
    <location>
        <begin position="661"/>
        <end position="680"/>
    </location>
</feature>
<dbReference type="SMART" id="SM00698">
    <property type="entry name" value="MORN"/>
    <property type="match status" value="3"/>
</dbReference>
<evidence type="ECO:0000256" key="4">
    <source>
        <dbReference type="SAM" id="MobiDB-lite"/>
    </source>
</evidence>
<dbReference type="Pfam" id="PF13927">
    <property type="entry name" value="Ig_3"/>
    <property type="match status" value="1"/>
</dbReference>
<dbReference type="InterPro" id="IPR033116">
    <property type="entry name" value="TRYPSIN_SER"/>
</dbReference>
<dbReference type="InterPro" id="IPR036179">
    <property type="entry name" value="Ig-like_dom_sf"/>
</dbReference>
<evidence type="ECO:0000256" key="2">
    <source>
        <dbReference type="ARBA" id="ARBA00023157"/>
    </source>
</evidence>
<dbReference type="InterPro" id="IPR018114">
    <property type="entry name" value="TRYPSIN_HIS"/>
</dbReference>
<dbReference type="SMART" id="SM00409">
    <property type="entry name" value="IG"/>
    <property type="match status" value="2"/>
</dbReference>
<dbReference type="SMART" id="SM00020">
    <property type="entry name" value="Tryp_SPc"/>
    <property type="match status" value="1"/>
</dbReference>
<dbReference type="Gene3D" id="2.20.110.10">
    <property type="entry name" value="Histone H3 K4-specific methyltransferase SET7/9 N-terminal domain"/>
    <property type="match status" value="1"/>
</dbReference>
<evidence type="ECO:0000256" key="3">
    <source>
        <dbReference type="RuleBase" id="RU363034"/>
    </source>
</evidence>
<proteinExistence type="predicted"/>
<dbReference type="InterPro" id="IPR003409">
    <property type="entry name" value="MORN"/>
</dbReference>
<dbReference type="PROSITE" id="PS50240">
    <property type="entry name" value="TRYPSIN_DOM"/>
    <property type="match status" value="1"/>
</dbReference>
<dbReference type="PROSITE" id="PS00135">
    <property type="entry name" value="TRYPSIN_SER"/>
    <property type="match status" value="1"/>
</dbReference>